<name>A0A2M8PCT9_9CHLR</name>
<proteinExistence type="predicted"/>
<feature type="chain" id="PRO_5030053685" description="Carboxypeptidase regulatory-like domain-containing protein" evidence="1">
    <location>
        <begin position="20"/>
        <end position="266"/>
    </location>
</feature>
<protein>
    <recommendedName>
        <fullName evidence="4">Carboxypeptidase regulatory-like domain-containing protein</fullName>
    </recommendedName>
</protein>
<comment type="caution">
    <text evidence="2">The sequence shown here is derived from an EMBL/GenBank/DDBJ whole genome shotgun (WGS) entry which is preliminary data.</text>
</comment>
<dbReference type="PROSITE" id="PS51257">
    <property type="entry name" value="PROKAR_LIPOPROTEIN"/>
    <property type="match status" value="1"/>
</dbReference>
<feature type="signal peptide" evidence="1">
    <location>
        <begin position="1"/>
        <end position="19"/>
    </location>
</feature>
<dbReference type="Proteomes" id="UP000229681">
    <property type="component" value="Unassembled WGS sequence"/>
</dbReference>
<evidence type="ECO:0000313" key="3">
    <source>
        <dbReference type="Proteomes" id="UP000229681"/>
    </source>
</evidence>
<keyword evidence="1" id="KW-0732">Signal</keyword>
<dbReference type="AlphaFoldDB" id="A0A2M8PCT9"/>
<evidence type="ECO:0000313" key="2">
    <source>
        <dbReference type="EMBL" id="PJF35358.1"/>
    </source>
</evidence>
<organism evidence="2 3">
    <name type="scientific">Candidatus Thermofonsia Clade 1 bacterium</name>
    <dbReference type="NCBI Taxonomy" id="2364210"/>
    <lineage>
        <taxon>Bacteria</taxon>
        <taxon>Bacillati</taxon>
        <taxon>Chloroflexota</taxon>
        <taxon>Candidatus Thermofontia</taxon>
        <taxon>Candidatus Thermofonsia Clade 1</taxon>
    </lineage>
</organism>
<feature type="non-terminal residue" evidence="2">
    <location>
        <position position="266"/>
    </location>
</feature>
<gene>
    <name evidence="2" type="ORF">CUN49_11005</name>
</gene>
<reference evidence="2 3" key="1">
    <citation type="submission" date="2017-11" db="EMBL/GenBank/DDBJ databases">
        <title>Evolution of Phototrophy in the Chloroflexi Phylum Driven by Horizontal Gene Transfer.</title>
        <authorList>
            <person name="Ward L.M."/>
            <person name="Hemp J."/>
            <person name="Shih P.M."/>
            <person name="Mcglynn S.E."/>
            <person name="Fischer W."/>
        </authorList>
    </citation>
    <scope>NUCLEOTIDE SEQUENCE [LARGE SCALE GENOMIC DNA]</scope>
    <source>
        <strain evidence="2">JP3_13</strain>
    </source>
</reference>
<evidence type="ECO:0000256" key="1">
    <source>
        <dbReference type="SAM" id="SignalP"/>
    </source>
</evidence>
<sequence length="266" mass="28763">MKRISGLALLIGLSFFLSACSGLGGEPPIVATIAVNAPQPTFDPTVLAEIHAQVTPNATAPAEVLGTVSGQVINGTRGAALPADLEVELHSVDRAFNDIVLKTKPDADGKFVFKDVPISAERSYFTAAVIDGRYFASDPIVGDPRAPTLELPFKIYERTADPSVLKVSNVVTQVSPDGDSLFVVQIIRFENTSDRIFSTDEPVGADRFASVRVQLPDGAILLGFAIDEARYHVENGVITDTQPVYPESRHIVHYRYRLPYQPSGTR</sequence>
<dbReference type="EMBL" id="PGTM01000167">
    <property type="protein sequence ID" value="PJF35358.1"/>
    <property type="molecule type" value="Genomic_DNA"/>
</dbReference>
<evidence type="ECO:0008006" key="4">
    <source>
        <dbReference type="Google" id="ProtNLM"/>
    </source>
</evidence>
<accession>A0A2M8PCT9</accession>